<name>A0ABR9TCP6_9SPHI</name>
<dbReference type="EC" id="3.1.1.61" evidence="2"/>
<dbReference type="RefSeq" id="WP_196941195.1">
    <property type="nucleotide sequence ID" value="NZ_MU158693.1"/>
</dbReference>
<proteinExistence type="predicted"/>
<feature type="active site" evidence="4">
    <location>
        <position position="15"/>
    </location>
</feature>
<evidence type="ECO:0000256" key="3">
    <source>
        <dbReference type="ARBA" id="ARBA00048267"/>
    </source>
</evidence>
<evidence type="ECO:0000313" key="7">
    <source>
        <dbReference type="Proteomes" id="UP000618319"/>
    </source>
</evidence>
<organism evidence="6 7">
    <name type="scientific">Sphingobacterium pedocola</name>
    <dbReference type="NCBI Taxonomy" id="2082722"/>
    <lineage>
        <taxon>Bacteria</taxon>
        <taxon>Pseudomonadati</taxon>
        <taxon>Bacteroidota</taxon>
        <taxon>Sphingobacteriia</taxon>
        <taxon>Sphingobacteriales</taxon>
        <taxon>Sphingobacteriaceae</taxon>
        <taxon>Sphingobacterium</taxon>
    </lineage>
</organism>
<dbReference type="Gene3D" id="3.40.50.180">
    <property type="entry name" value="Methylesterase CheB, C-terminal domain"/>
    <property type="match status" value="1"/>
</dbReference>
<keyword evidence="7" id="KW-1185">Reference proteome</keyword>
<evidence type="ECO:0000313" key="6">
    <source>
        <dbReference type="EMBL" id="MBE8723040.1"/>
    </source>
</evidence>
<protein>
    <recommendedName>
        <fullName evidence="2">protein-glutamate methylesterase</fullName>
        <ecNumber evidence="2">3.1.1.61</ecNumber>
    </recommendedName>
</protein>
<dbReference type="InterPro" id="IPR035909">
    <property type="entry name" value="CheB_C"/>
</dbReference>
<dbReference type="PANTHER" id="PTHR42872:SF6">
    <property type="entry name" value="PROTEIN-GLUTAMATE METHYLESTERASE_PROTEIN-GLUTAMINE GLUTAMINASE"/>
    <property type="match status" value="1"/>
</dbReference>
<accession>A0ABR9TCP6</accession>
<dbReference type="CDD" id="cd16433">
    <property type="entry name" value="CheB"/>
    <property type="match status" value="1"/>
</dbReference>
<dbReference type="Pfam" id="PF01339">
    <property type="entry name" value="CheB_methylest"/>
    <property type="match status" value="1"/>
</dbReference>
<dbReference type="EMBL" id="PSKQ01000026">
    <property type="protein sequence ID" value="MBE8723040.1"/>
    <property type="molecule type" value="Genomic_DNA"/>
</dbReference>
<evidence type="ECO:0000256" key="4">
    <source>
        <dbReference type="PROSITE-ProRule" id="PRU00050"/>
    </source>
</evidence>
<evidence type="ECO:0000259" key="5">
    <source>
        <dbReference type="PROSITE" id="PS50122"/>
    </source>
</evidence>
<reference evidence="6 7" key="1">
    <citation type="submission" date="2018-02" db="EMBL/GenBank/DDBJ databases">
        <title>Sphingobacterium KA21.</title>
        <authorList>
            <person name="Vasarhelyi B.M."/>
            <person name="Deshmukh S."/>
            <person name="Balint B."/>
            <person name="Kukolya J."/>
        </authorList>
    </citation>
    <scope>NUCLEOTIDE SEQUENCE [LARGE SCALE GENOMIC DNA]</scope>
    <source>
        <strain evidence="6 7">Ka21</strain>
    </source>
</reference>
<evidence type="ECO:0000256" key="2">
    <source>
        <dbReference type="ARBA" id="ARBA00039140"/>
    </source>
</evidence>
<gene>
    <name evidence="6" type="ORF">C4F40_20160</name>
</gene>
<dbReference type="Proteomes" id="UP000618319">
    <property type="component" value="Unassembled WGS sequence"/>
</dbReference>
<evidence type="ECO:0000256" key="1">
    <source>
        <dbReference type="ARBA" id="ARBA00022801"/>
    </source>
</evidence>
<dbReference type="InterPro" id="IPR011247">
    <property type="entry name" value="Chemotax_prot-Glu_Me-esterase"/>
</dbReference>
<dbReference type="InterPro" id="IPR000673">
    <property type="entry name" value="Sig_transdc_resp-reg_Me-estase"/>
</dbReference>
<dbReference type="PANTHER" id="PTHR42872">
    <property type="entry name" value="PROTEIN-GLUTAMATE METHYLESTERASE/PROTEIN-GLUTAMINE GLUTAMINASE"/>
    <property type="match status" value="1"/>
</dbReference>
<dbReference type="PIRSF" id="PIRSF036461">
    <property type="entry name" value="Chmtx_methlestr"/>
    <property type="match status" value="1"/>
</dbReference>
<comment type="caution">
    <text evidence="6">The sequence shown here is derived from an EMBL/GenBank/DDBJ whole genome shotgun (WGS) entry which is preliminary data.</text>
</comment>
<feature type="active site" evidence="4">
    <location>
        <position position="135"/>
    </location>
</feature>
<dbReference type="SUPFAM" id="SSF52738">
    <property type="entry name" value="Methylesterase CheB, C-terminal domain"/>
    <property type="match status" value="1"/>
</dbReference>
<comment type="catalytic activity">
    <reaction evidence="3">
        <text>[protein]-L-glutamate 5-O-methyl ester + H2O = L-glutamyl-[protein] + methanol + H(+)</text>
        <dbReference type="Rhea" id="RHEA:23236"/>
        <dbReference type="Rhea" id="RHEA-COMP:10208"/>
        <dbReference type="Rhea" id="RHEA-COMP:10311"/>
        <dbReference type="ChEBI" id="CHEBI:15377"/>
        <dbReference type="ChEBI" id="CHEBI:15378"/>
        <dbReference type="ChEBI" id="CHEBI:17790"/>
        <dbReference type="ChEBI" id="CHEBI:29973"/>
        <dbReference type="ChEBI" id="CHEBI:82795"/>
        <dbReference type="EC" id="3.1.1.61"/>
    </reaction>
</comment>
<feature type="domain" description="CheB-type methylesterase" evidence="5">
    <location>
        <begin position="3"/>
        <end position="182"/>
    </location>
</feature>
<sequence length="332" mass="36794">MKDTEINNIITIGASAGGLSAVSDLLSSLPKDIDAAIFIVIHLSKGANPETVLSMLNRNSKLSVQIPKDGTSIQNGIVYVAPSDAHMMLRPGLISIKKGPMENHWRPAIDVLFRTAAAAYDSCVTGIILTGLLDDGTSGMTAIKSAGGTCIVQEPEEAEFPDMPNNVINNIEVDYRVPLIDIRYILEDIYTRGTCKPSQVPEHIKQESDITIRMASSYEQTKQLGTPTALTCPDCGGVLTKIEEDDVTRYRCFTGHVFSERFLEEQYMNKTEETLWVAIRMMEERRNFISNTAGYANEHPILHVERTKRAAELKLHIDHLKEILTHLGKPVE</sequence>
<keyword evidence="4" id="KW-0145">Chemotaxis</keyword>
<feature type="active site" evidence="4">
    <location>
        <position position="42"/>
    </location>
</feature>
<dbReference type="PROSITE" id="PS50122">
    <property type="entry name" value="CHEB"/>
    <property type="match status" value="1"/>
</dbReference>
<keyword evidence="1 4" id="KW-0378">Hydrolase</keyword>